<evidence type="ECO:0000313" key="2">
    <source>
        <dbReference type="EMBL" id="OGG00167.1"/>
    </source>
</evidence>
<gene>
    <name evidence="2" type="ORF">A2Y99_02400</name>
</gene>
<feature type="region of interest" description="Disordered" evidence="1">
    <location>
        <begin position="1"/>
        <end position="24"/>
    </location>
</feature>
<dbReference type="EMBL" id="MFIY01000021">
    <property type="protein sequence ID" value="OGG00167.1"/>
    <property type="molecule type" value="Genomic_DNA"/>
</dbReference>
<evidence type="ECO:0000256" key="1">
    <source>
        <dbReference type="SAM" id="MobiDB-lite"/>
    </source>
</evidence>
<protein>
    <submittedName>
        <fullName evidence="2">Uncharacterized protein</fullName>
    </submittedName>
</protein>
<evidence type="ECO:0000313" key="3">
    <source>
        <dbReference type="Proteomes" id="UP000178230"/>
    </source>
</evidence>
<proteinExistence type="predicted"/>
<reference evidence="2 3" key="1">
    <citation type="journal article" date="2016" name="Nat. Commun.">
        <title>Thousands of microbial genomes shed light on interconnected biogeochemical processes in an aquifer system.</title>
        <authorList>
            <person name="Anantharaman K."/>
            <person name="Brown C.T."/>
            <person name="Hug L.A."/>
            <person name="Sharon I."/>
            <person name="Castelle C.J."/>
            <person name="Probst A.J."/>
            <person name="Thomas B.C."/>
            <person name="Singh A."/>
            <person name="Wilkins M.J."/>
            <person name="Karaoz U."/>
            <person name="Brodie E.L."/>
            <person name="Williams K.H."/>
            <person name="Hubbard S.S."/>
            <person name="Banfield J.F."/>
        </authorList>
    </citation>
    <scope>NUCLEOTIDE SEQUENCE [LARGE SCALE GENOMIC DNA]</scope>
</reference>
<accession>A0A1F5YJM8</accession>
<dbReference type="AlphaFoldDB" id="A0A1F5YJM8"/>
<dbReference type="Proteomes" id="UP000178230">
    <property type="component" value="Unassembled WGS sequence"/>
</dbReference>
<feature type="compositionally biased region" description="Basic and acidic residues" evidence="1">
    <location>
        <begin position="8"/>
        <end position="18"/>
    </location>
</feature>
<organism evidence="2 3">
    <name type="scientific">Candidatus Gottesmanbacteria bacterium RBG_13_37_7</name>
    <dbReference type="NCBI Taxonomy" id="1798369"/>
    <lineage>
        <taxon>Bacteria</taxon>
        <taxon>Candidatus Gottesmaniibacteriota</taxon>
    </lineage>
</organism>
<sequence length="92" mass="10543">MKNMIIQEKGEQPERTIKVPDFSDGGARVAHCDHPELCRNGDARDRLIRLGENQPYLCRMPERIPGFEPETKQIITQDMLALISPIYGEYSN</sequence>
<comment type="caution">
    <text evidence="2">The sequence shown here is derived from an EMBL/GenBank/DDBJ whole genome shotgun (WGS) entry which is preliminary data.</text>
</comment>
<name>A0A1F5YJM8_9BACT</name>